<dbReference type="AlphaFoldDB" id="A0A411HR69"/>
<proteinExistence type="evidence at transcript level"/>
<dbReference type="GO" id="GO:0007165">
    <property type="term" value="P:signal transduction"/>
    <property type="evidence" value="ECO:0007669"/>
    <property type="project" value="UniProtKB-KW"/>
</dbReference>
<comment type="caution">
    <text evidence="10">Lacks conserved residue(s) required for the propagation of feature annotation.</text>
</comment>
<accession>A0A411HR69</accession>
<dbReference type="Pfam" id="PF02949">
    <property type="entry name" value="7tm_6"/>
    <property type="match status" value="1"/>
</dbReference>
<evidence type="ECO:0000256" key="10">
    <source>
        <dbReference type="RuleBase" id="RU351113"/>
    </source>
</evidence>
<keyword evidence="5 10" id="KW-0552">Olfaction</keyword>
<dbReference type="EMBL" id="MH324867">
    <property type="protein sequence ID" value="QBB72966.1"/>
    <property type="molecule type" value="mRNA"/>
</dbReference>
<evidence type="ECO:0000256" key="4">
    <source>
        <dbReference type="ARBA" id="ARBA00022692"/>
    </source>
</evidence>
<feature type="transmembrane region" description="Helical" evidence="10">
    <location>
        <begin position="265"/>
        <end position="287"/>
    </location>
</feature>
<gene>
    <name evidence="11" type="primary">OR34</name>
</gene>
<protein>
    <recommendedName>
        <fullName evidence="10">Odorant receptor</fullName>
    </recommendedName>
</protein>
<evidence type="ECO:0000256" key="3">
    <source>
        <dbReference type="ARBA" id="ARBA00022606"/>
    </source>
</evidence>
<name>A0A411HR69_PROBE</name>
<comment type="subcellular location">
    <subcellularLocation>
        <location evidence="1 10">Cell membrane</location>
        <topology evidence="1 10">Multi-pass membrane protein</topology>
    </subcellularLocation>
</comment>
<evidence type="ECO:0000256" key="5">
    <source>
        <dbReference type="ARBA" id="ARBA00022725"/>
    </source>
</evidence>
<dbReference type="GO" id="GO:0004984">
    <property type="term" value="F:olfactory receptor activity"/>
    <property type="evidence" value="ECO:0007669"/>
    <property type="project" value="InterPro"/>
</dbReference>
<reference evidence="11" key="1">
    <citation type="submission" date="2018-05" db="EMBL/GenBank/DDBJ databases">
        <title>Identification and expression analysis of candidate chemosensory receptors in the white-spotted flower chafer, Protaetia brevitarsis.</title>
        <authorList>
            <person name="Zhang T."/>
        </authorList>
    </citation>
    <scope>NUCLEOTIDE SEQUENCE</scope>
</reference>
<sequence>MPENSYINTAPNSSKDRRIRFDKSKMAFVKWDAFELGFIVLKTVRLTNNNLATKILIFHLVNTVIYAEVFLLTMVNLFRVEKEDFLDAMEGAISTLHAWMKYIWIVYYQEDLLRFQEDACEFWDYRVFSEKAKMYAIFLKTALEKLQLTLGMAIVCLITLYMSFPLFSAGRFYVLNLNVHIQSHLLRYSILLSQCYAVMVSACAVYLYEIIFVMLCCQAAIQLQLLSEKIKFEEGNDPKAVLREIVKHHQLISSVLARMKKQYSLVFLLQFVIMVASACSELLFISIGNTDNWVRLMKSFIYCTYLFVEYAIYCVPSEEICSKVSQFSQAVYFSKWYDMLKIDAKDVAFLMMNSQKDVYFTIGDLMDVNMEAYVTVVRATFTFYAFVNTMLLE</sequence>
<evidence type="ECO:0000256" key="8">
    <source>
        <dbReference type="ARBA" id="ARBA00023170"/>
    </source>
</evidence>
<dbReference type="PANTHER" id="PTHR21137">
    <property type="entry name" value="ODORANT RECEPTOR"/>
    <property type="match status" value="1"/>
</dbReference>
<keyword evidence="6 10" id="KW-1133">Transmembrane helix</keyword>
<dbReference type="GO" id="GO:0005886">
    <property type="term" value="C:plasma membrane"/>
    <property type="evidence" value="ECO:0007669"/>
    <property type="project" value="UniProtKB-SubCell"/>
</dbReference>
<feature type="transmembrane region" description="Helical" evidence="10">
    <location>
        <begin position="188"/>
        <end position="221"/>
    </location>
</feature>
<comment type="similarity">
    <text evidence="10">Belongs to the insect chemoreceptor superfamily. Heteromeric odorant receptor channel (TC 1.A.69) family.</text>
</comment>
<dbReference type="InterPro" id="IPR004117">
    <property type="entry name" value="7tm6_olfct_rcpt"/>
</dbReference>
<evidence type="ECO:0000256" key="2">
    <source>
        <dbReference type="ARBA" id="ARBA00022475"/>
    </source>
</evidence>
<dbReference type="PANTHER" id="PTHR21137:SF35">
    <property type="entry name" value="ODORANT RECEPTOR 19A-RELATED"/>
    <property type="match status" value="1"/>
</dbReference>
<keyword evidence="4 10" id="KW-0812">Transmembrane</keyword>
<evidence type="ECO:0000313" key="11">
    <source>
        <dbReference type="EMBL" id="QBB72966.1"/>
    </source>
</evidence>
<feature type="transmembrane region" description="Helical" evidence="10">
    <location>
        <begin position="56"/>
        <end position="78"/>
    </location>
</feature>
<evidence type="ECO:0000256" key="7">
    <source>
        <dbReference type="ARBA" id="ARBA00023136"/>
    </source>
</evidence>
<keyword evidence="7 10" id="KW-0472">Membrane</keyword>
<keyword evidence="2" id="KW-1003">Cell membrane</keyword>
<feature type="transmembrane region" description="Helical" evidence="10">
    <location>
        <begin position="148"/>
        <end position="168"/>
    </location>
</feature>
<evidence type="ECO:0000256" key="6">
    <source>
        <dbReference type="ARBA" id="ARBA00022989"/>
    </source>
</evidence>
<evidence type="ECO:0000256" key="9">
    <source>
        <dbReference type="ARBA" id="ARBA00023224"/>
    </source>
</evidence>
<keyword evidence="8 10" id="KW-0675">Receptor</keyword>
<organism evidence="11">
    <name type="scientific">Protaetia brevitarsis</name>
    <name type="common">White-spotted flower chafer beetle</name>
    <name type="synonym">Liocola brevitarsis</name>
    <dbReference type="NCBI Taxonomy" id="348688"/>
    <lineage>
        <taxon>Eukaryota</taxon>
        <taxon>Metazoa</taxon>
        <taxon>Ecdysozoa</taxon>
        <taxon>Arthropoda</taxon>
        <taxon>Hexapoda</taxon>
        <taxon>Insecta</taxon>
        <taxon>Pterygota</taxon>
        <taxon>Neoptera</taxon>
        <taxon>Endopterygota</taxon>
        <taxon>Coleoptera</taxon>
        <taxon>Polyphaga</taxon>
        <taxon>Scarabaeiformia</taxon>
        <taxon>Scarabaeidae</taxon>
        <taxon>Cetoniinae</taxon>
        <taxon>Protaetia</taxon>
        <taxon>Liocola</taxon>
    </lineage>
</organism>
<keyword evidence="9 10" id="KW-0807">Transducer</keyword>
<evidence type="ECO:0000256" key="1">
    <source>
        <dbReference type="ARBA" id="ARBA00004651"/>
    </source>
</evidence>
<keyword evidence="3 10" id="KW-0716">Sensory transduction</keyword>
<dbReference type="GO" id="GO:0005549">
    <property type="term" value="F:odorant binding"/>
    <property type="evidence" value="ECO:0007669"/>
    <property type="project" value="InterPro"/>
</dbReference>